<accession>A0AAD9PYW1</accession>
<gene>
    <name evidence="1" type="ORF">P5673_027575</name>
</gene>
<reference evidence="1" key="2">
    <citation type="journal article" date="2023" name="Science">
        <title>Genomic signatures of disease resistance in endangered staghorn corals.</title>
        <authorList>
            <person name="Vollmer S.V."/>
            <person name="Selwyn J.D."/>
            <person name="Despard B.A."/>
            <person name="Roesel C.L."/>
        </authorList>
    </citation>
    <scope>NUCLEOTIDE SEQUENCE</scope>
    <source>
        <strain evidence="1">K2</strain>
    </source>
</reference>
<dbReference type="EMBL" id="JARQWQ010000096">
    <property type="protein sequence ID" value="KAK2551594.1"/>
    <property type="molecule type" value="Genomic_DNA"/>
</dbReference>
<evidence type="ECO:0000313" key="2">
    <source>
        <dbReference type="Proteomes" id="UP001249851"/>
    </source>
</evidence>
<reference evidence="1" key="1">
    <citation type="journal article" date="2023" name="G3 (Bethesda)">
        <title>Whole genome assembly and annotation of the endangered Caribbean coral Acropora cervicornis.</title>
        <authorList>
            <person name="Selwyn J.D."/>
            <person name="Vollmer S.V."/>
        </authorList>
    </citation>
    <scope>NUCLEOTIDE SEQUENCE</scope>
    <source>
        <strain evidence="1">K2</strain>
    </source>
</reference>
<sequence length="109" mass="12362">MGAAFSKRQEMSSIVIFLDRSQNKLYPVTERKGNEEEKALDSFNRCRDALYSPTLRVRMPDVLQKAILAISLFAPELAEQKESWSLLSKLIFPSGFAALVFNVYGLMDI</sequence>
<organism evidence="1 2">
    <name type="scientific">Acropora cervicornis</name>
    <name type="common">Staghorn coral</name>
    <dbReference type="NCBI Taxonomy" id="6130"/>
    <lineage>
        <taxon>Eukaryota</taxon>
        <taxon>Metazoa</taxon>
        <taxon>Cnidaria</taxon>
        <taxon>Anthozoa</taxon>
        <taxon>Hexacorallia</taxon>
        <taxon>Scleractinia</taxon>
        <taxon>Astrocoeniina</taxon>
        <taxon>Acroporidae</taxon>
        <taxon>Acropora</taxon>
    </lineage>
</organism>
<evidence type="ECO:0000313" key="1">
    <source>
        <dbReference type="EMBL" id="KAK2551594.1"/>
    </source>
</evidence>
<comment type="caution">
    <text evidence="1">The sequence shown here is derived from an EMBL/GenBank/DDBJ whole genome shotgun (WGS) entry which is preliminary data.</text>
</comment>
<dbReference type="AlphaFoldDB" id="A0AAD9PYW1"/>
<name>A0AAD9PYW1_ACRCE</name>
<keyword evidence="2" id="KW-1185">Reference proteome</keyword>
<protein>
    <submittedName>
        <fullName evidence="1">Uncharacterized protein</fullName>
    </submittedName>
</protein>
<dbReference type="Proteomes" id="UP001249851">
    <property type="component" value="Unassembled WGS sequence"/>
</dbReference>
<proteinExistence type="predicted"/>